<evidence type="ECO:0000313" key="3">
    <source>
        <dbReference type="EMBL" id="EHN60280.1"/>
    </source>
</evidence>
<keyword evidence="1" id="KW-0010">Activator</keyword>
<protein>
    <submittedName>
        <fullName evidence="3">Cyclic nucleotide-binding domain protein</fullName>
    </submittedName>
</protein>
<dbReference type="AlphaFoldDB" id="A0AB72Z5Z0"/>
<dbReference type="InterPro" id="IPR018490">
    <property type="entry name" value="cNMP-bd_dom_sf"/>
</dbReference>
<feature type="domain" description="Cyclic nucleotide-binding" evidence="2">
    <location>
        <begin position="32"/>
        <end position="123"/>
    </location>
</feature>
<evidence type="ECO:0000313" key="4">
    <source>
        <dbReference type="Proteomes" id="UP000003597"/>
    </source>
</evidence>
<proteinExistence type="predicted"/>
<dbReference type="EMBL" id="AGCN01000041">
    <property type="protein sequence ID" value="EHN60280.1"/>
    <property type="molecule type" value="Genomic_DNA"/>
</dbReference>
<dbReference type="Pfam" id="PF00027">
    <property type="entry name" value="cNMP_binding"/>
    <property type="match status" value="1"/>
</dbReference>
<dbReference type="CDD" id="cd00038">
    <property type="entry name" value="CAP_ED"/>
    <property type="match status" value="1"/>
</dbReference>
<dbReference type="InterPro" id="IPR014710">
    <property type="entry name" value="RmlC-like_jellyroll"/>
</dbReference>
<dbReference type="Gene3D" id="2.60.120.10">
    <property type="entry name" value="Jelly Rolls"/>
    <property type="match status" value="1"/>
</dbReference>
<evidence type="ECO:0000259" key="2">
    <source>
        <dbReference type="Pfam" id="PF00027"/>
    </source>
</evidence>
<accession>A0AB72Z5Z0</accession>
<keyword evidence="4" id="KW-1185">Reference proteome</keyword>
<dbReference type="InterPro" id="IPR000595">
    <property type="entry name" value="cNMP-bd_dom"/>
</dbReference>
<gene>
    <name evidence="3" type="ORF">HMPREF0557_02611</name>
</gene>
<sequence>MVDKNFIRIGVLTMLHTTDFSDIFSSDYSSKVSFKKGDIIHSFKDYEKKPPQIGVILEGTAVLEGPTNEGRWMINALISENAIFGMESLLETKTAPELTEYRVRALENGRALFIDREFFLNYLYANPHFFHLVLDDVIVRYLFTAKNYKNINQPPIIKVTRIFVEIIELLNLHQTEGPIALPSYITQTFLADYCRSSRARITESLEELLINGLLVSKKPITISSHEKLLDQIDSFQTGNGLLTK</sequence>
<comment type="caution">
    <text evidence="3">The sequence shown here is derived from an EMBL/GenBank/DDBJ whole genome shotgun (WGS) entry which is preliminary data.</text>
</comment>
<dbReference type="SUPFAM" id="SSF51206">
    <property type="entry name" value="cAMP-binding domain-like"/>
    <property type="match status" value="1"/>
</dbReference>
<evidence type="ECO:0000256" key="1">
    <source>
        <dbReference type="ARBA" id="ARBA00023159"/>
    </source>
</evidence>
<reference evidence="3 4" key="1">
    <citation type="submission" date="2011-08" db="EMBL/GenBank/DDBJ databases">
        <authorList>
            <person name="Weinstock G."/>
            <person name="Sodergren E."/>
            <person name="Clifton S."/>
            <person name="Fulton L."/>
            <person name="Fulton B."/>
            <person name="Courtney L."/>
            <person name="Fronick C."/>
            <person name="Harrison M."/>
            <person name="Strong C."/>
            <person name="Farmer C."/>
            <person name="Delahaunty K."/>
            <person name="Markovic C."/>
            <person name="Hall O."/>
            <person name="Minx P."/>
            <person name="Tomlinson C."/>
            <person name="Mitreva M."/>
            <person name="Hou S."/>
            <person name="Chen J."/>
            <person name="Wollam A."/>
            <person name="Pepin K.H."/>
            <person name="Johnson M."/>
            <person name="Bhonagiri V."/>
            <person name="Zhang X."/>
            <person name="Suruliraj S."/>
            <person name="Warren W."/>
            <person name="Chinwalla A."/>
            <person name="Mardis E.R."/>
            <person name="Wilson R.K."/>
        </authorList>
    </citation>
    <scope>NUCLEOTIDE SEQUENCE [LARGE SCALE GENOMIC DNA]</scope>
    <source>
        <strain evidence="3 4">ATCC 33091</strain>
    </source>
</reference>
<organism evidence="3 4">
    <name type="scientific">Listeria innocua ATCC 33091</name>
    <dbReference type="NCBI Taxonomy" id="1002366"/>
    <lineage>
        <taxon>Bacteria</taxon>
        <taxon>Bacillati</taxon>
        <taxon>Bacillota</taxon>
        <taxon>Bacilli</taxon>
        <taxon>Bacillales</taxon>
        <taxon>Listeriaceae</taxon>
        <taxon>Listeria</taxon>
    </lineage>
</organism>
<name>A0AB72Z5Z0_LISIO</name>
<dbReference type="Proteomes" id="UP000003597">
    <property type="component" value="Unassembled WGS sequence"/>
</dbReference>